<dbReference type="GO" id="GO:0009570">
    <property type="term" value="C:chloroplast stroma"/>
    <property type="evidence" value="ECO:0007669"/>
    <property type="project" value="UniProtKB-SubCell"/>
</dbReference>
<organism evidence="3 5">
    <name type="scientific">Carya illinoinensis</name>
    <name type="common">Pecan</name>
    <dbReference type="NCBI Taxonomy" id="32201"/>
    <lineage>
        <taxon>Eukaryota</taxon>
        <taxon>Viridiplantae</taxon>
        <taxon>Streptophyta</taxon>
        <taxon>Embryophyta</taxon>
        <taxon>Tracheophyta</taxon>
        <taxon>Spermatophyta</taxon>
        <taxon>Magnoliopsida</taxon>
        <taxon>eudicotyledons</taxon>
        <taxon>Gunneridae</taxon>
        <taxon>Pentapetalae</taxon>
        <taxon>rosids</taxon>
        <taxon>fabids</taxon>
        <taxon>Fagales</taxon>
        <taxon>Juglandaceae</taxon>
        <taxon>Carya</taxon>
    </lineage>
</organism>
<dbReference type="InterPro" id="IPR057612">
    <property type="entry name" value="Ig_PIFI"/>
</dbReference>
<keyword evidence="5" id="KW-1185">Reference proteome</keyword>
<dbReference type="AlphaFoldDB" id="A0A8T1RRX7"/>
<sequence>MAAVNASMIASSGQPFLGVQSVSNSNTSPSVPNMLASSFIGCRLPRCSPKKKRIVKISGKVRAVATVATNPIEEIKEFTLPTWALFELGKAPVYWKTMNGLPPTSGEKLKLFYNPAANSLVPNEEFGFAFNGGFNQAMMCGEPRAMLRKNRGKADPPLYTIQICIPKHALSLIFSFTNGVDWDGPYKLKFQAPKSLRNKPIDFFNEALAAELSKEGACERAIFPDTELAVTRCAMIGNLTVEGGDRCDLNLIPGCTDPSSPLYDPLANVDDGSCPLD</sequence>
<evidence type="ECO:0000313" key="3">
    <source>
        <dbReference type="EMBL" id="KAG6669489.1"/>
    </source>
</evidence>
<dbReference type="OrthoDB" id="1900123at2759"/>
<comment type="caution">
    <text evidence="3">The sequence shown here is derived from an EMBL/GenBank/DDBJ whole genome shotgun (WGS) entry which is preliminary data.</text>
</comment>
<proteinExistence type="predicted"/>
<evidence type="ECO:0000313" key="5">
    <source>
        <dbReference type="Proteomes" id="UP000811609"/>
    </source>
</evidence>
<dbReference type="InterPro" id="IPR044960">
    <property type="entry name" value="RCA-like"/>
</dbReference>
<reference evidence="3" key="1">
    <citation type="submission" date="2020-12" db="EMBL/GenBank/DDBJ databases">
        <title>WGS assembly of Carya illinoinensis cv. Pawnee.</title>
        <authorList>
            <person name="Platts A."/>
            <person name="Shu S."/>
            <person name="Wright S."/>
            <person name="Barry K."/>
            <person name="Edger P."/>
            <person name="Pires J.C."/>
            <person name="Schmutz J."/>
        </authorList>
    </citation>
    <scope>NUCLEOTIDE SEQUENCE</scope>
    <source>
        <tissue evidence="3">Leaf</tissue>
    </source>
</reference>
<protein>
    <recommendedName>
        <fullName evidence="2">PIFI-like Ig-like domain-containing protein</fullName>
    </recommendedName>
</protein>
<evidence type="ECO:0000256" key="1">
    <source>
        <dbReference type="ARBA" id="ARBA00004470"/>
    </source>
</evidence>
<comment type="subcellular location">
    <subcellularLocation>
        <location evidence="1">Plastid</location>
        <location evidence="1">Chloroplast stroma</location>
    </subcellularLocation>
</comment>
<dbReference type="PANTHER" id="PTHR32429:SF9">
    <property type="entry name" value="PROTEIN POST-ILLUMINATION CHLOROPHYLL FLUORESCENCE INCREASE, CHLOROPLASTIC"/>
    <property type="match status" value="1"/>
</dbReference>
<dbReference type="GO" id="GO:0010478">
    <property type="term" value="P:chlororespiration"/>
    <property type="evidence" value="ECO:0007669"/>
    <property type="project" value="TreeGrafter"/>
</dbReference>
<accession>A0A8T1RRX7</accession>
<dbReference type="Proteomes" id="UP000811609">
    <property type="component" value="Chromosome 1"/>
</dbReference>
<reference evidence="4" key="2">
    <citation type="submission" date="2021-01" db="EMBL/GenBank/DDBJ databases">
        <authorList>
            <person name="Lovell J.T."/>
            <person name="Bentley N."/>
            <person name="Bhattarai G."/>
            <person name="Jenkins J.W."/>
            <person name="Sreedasyam A."/>
            <person name="Alarcon Y."/>
            <person name="Bock C."/>
            <person name="Boston L."/>
            <person name="Carlson J."/>
            <person name="Cervantes K."/>
            <person name="Clermont K."/>
            <person name="Krom N."/>
            <person name="Kubenka K."/>
            <person name="Mamidi S."/>
            <person name="Mattison C."/>
            <person name="Monteros M."/>
            <person name="Pisani C."/>
            <person name="Plott C."/>
            <person name="Rajasekar S."/>
            <person name="Rhein H.S."/>
            <person name="Rohla C."/>
            <person name="Song M."/>
            <person name="Hilaire R.S."/>
            <person name="Shu S."/>
            <person name="Wells L."/>
            <person name="Wang X."/>
            <person name="Webber J."/>
            <person name="Heerema R.J."/>
            <person name="Klein P."/>
            <person name="Conner P."/>
            <person name="Grauke L."/>
            <person name="Grimwood J."/>
            <person name="Schmutz J."/>
            <person name="Randall J.J."/>
        </authorList>
    </citation>
    <scope>NUCLEOTIDE SEQUENCE</scope>
    <source>
        <tissue evidence="4">Leaf</tissue>
    </source>
</reference>
<feature type="domain" description="PIFI-like Ig-like" evidence="2">
    <location>
        <begin position="85"/>
        <end position="212"/>
    </location>
</feature>
<dbReference type="PANTHER" id="PTHR32429">
    <property type="match status" value="1"/>
</dbReference>
<evidence type="ECO:0000313" key="4">
    <source>
        <dbReference type="EMBL" id="KAG6733962.1"/>
    </source>
</evidence>
<dbReference type="EMBL" id="CM031825">
    <property type="protein sequence ID" value="KAG6733962.1"/>
    <property type="molecule type" value="Genomic_DNA"/>
</dbReference>
<dbReference type="Pfam" id="PF25419">
    <property type="entry name" value="Ig_PIFI"/>
    <property type="match status" value="1"/>
</dbReference>
<dbReference type="GO" id="GO:0009579">
    <property type="term" value="C:thylakoid"/>
    <property type="evidence" value="ECO:0007669"/>
    <property type="project" value="TreeGrafter"/>
</dbReference>
<dbReference type="EMBL" id="CM031809">
    <property type="protein sequence ID" value="KAG6669489.1"/>
    <property type="molecule type" value="Genomic_DNA"/>
</dbReference>
<name>A0A8T1RRX7_CARIL</name>
<gene>
    <name evidence="3" type="ORF">CIPAW_01G248200</name>
    <name evidence="4" type="ORF">I3842_01G249600</name>
</gene>
<dbReference type="Proteomes" id="UP000811246">
    <property type="component" value="Chromosome 1"/>
</dbReference>
<evidence type="ECO:0000259" key="2">
    <source>
        <dbReference type="Pfam" id="PF25419"/>
    </source>
</evidence>